<evidence type="ECO:0000313" key="3">
    <source>
        <dbReference type="Proteomes" id="UP000886469"/>
    </source>
</evidence>
<dbReference type="EMBL" id="SPMX01000039">
    <property type="protein sequence ID" value="NMQ06264.1"/>
    <property type="molecule type" value="Genomic_DNA"/>
</dbReference>
<feature type="compositionally biased region" description="Basic and acidic residues" evidence="1">
    <location>
        <begin position="60"/>
        <end position="78"/>
    </location>
</feature>
<dbReference type="Proteomes" id="UP000886469">
    <property type="component" value="Unassembled WGS sequence"/>
</dbReference>
<feature type="region of interest" description="Disordered" evidence="1">
    <location>
        <begin position="559"/>
        <end position="582"/>
    </location>
</feature>
<name>A0ABX1T9B3_9PROT</name>
<organism evidence="2 3">
    <name type="scientific">Candidatus Accumulibacter contiguus</name>
    <dbReference type="NCBI Taxonomy" id="2954381"/>
    <lineage>
        <taxon>Bacteria</taxon>
        <taxon>Pseudomonadati</taxon>
        <taxon>Pseudomonadota</taxon>
        <taxon>Betaproteobacteria</taxon>
        <taxon>Candidatus Accumulibacter</taxon>
    </lineage>
</organism>
<sequence length="582" mass="64428">MANLIEKRMKKAFAETGLDISSSTMKKSVGSKPHPKNEGPSSPQVSKTQSQPSAVSLSEVFERWQRSHPRPEKPKSRPLDLSCYGTPRIPQRDNAHEPGFRLQLNPGARLLIGVEQTEALPILAGFCANGRSTQCGDGTTDAREIVLGLDFGTSSVKTVIGDSALGKAFAVPFREGDGVKRYLLPSRLYETGGCYSFDGGGTAHRDLKLALIAAPRSSPQRERVVAFLAMVIRHARGWLFATHRDVYRRSRLVWKLVIGLPIAYHLDDELFHTFTEVGQAAWLAACDQGEVSALSVKKALSKAEHANPDSGIHSEDEDVEVSIVPEIAAQIYGFVNSSRFDKNAPNIFLLGDVGAGSVDSALFHVKPARGGRWDFEFFTSVVEPNGVMNLHRHRVNWWQEALGKIEGGEALSAALADLKFPTDSEAPLPDHFTGYFSGVGVEFSKGAETPDDYFFMKKLVHQVRGQSYWRAWKDGLLSPDQLVDIPAFYCGGGMRMRYYNRLKNEMKTIPGVTWLKAIPRPIQRPRNLEAPTLRGQDYDRLTVAYGLSFLEVGAVTKSLPPPKLPPQPKPSWRDNYVDKDHC</sequence>
<evidence type="ECO:0000256" key="1">
    <source>
        <dbReference type="SAM" id="MobiDB-lite"/>
    </source>
</evidence>
<gene>
    <name evidence="2" type="ORF">E4Q08_13895</name>
</gene>
<feature type="compositionally biased region" description="Pro residues" evidence="1">
    <location>
        <begin position="559"/>
        <end position="569"/>
    </location>
</feature>
<feature type="compositionally biased region" description="Basic and acidic residues" evidence="1">
    <location>
        <begin position="90"/>
        <end position="99"/>
    </location>
</feature>
<evidence type="ECO:0000313" key="2">
    <source>
        <dbReference type="EMBL" id="NMQ06264.1"/>
    </source>
</evidence>
<protein>
    <submittedName>
        <fullName evidence="2">Uncharacterized protein</fullName>
    </submittedName>
</protein>
<proteinExistence type="predicted"/>
<reference evidence="2" key="1">
    <citation type="submission" date="2019-03" db="EMBL/GenBank/DDBJ databases">
        <title>Metabolic reconstructions from genomes of highly enriched 'Candidatus Accumulibacter' and 'Candidatus Competibacter' bioreactor populations.</title>
        <authorList>
            <person name="Annavajhala M.K."/>
            <person name="Welles L."/>
            <person name="Abbas B."/>
            <person name="Sorokin D."/>
            <person name="Park H."/>
            <person name="Van Loosdrecht M."/>
            <person name="Chandran K."/>
        </authorList>
    </citation>
    <scope>NUCLEOTIDE SEQUENCE</scope>
    <source>
        <strain evidence="2">SBR_L</strain>
    </source>
</reference>
<feature type="compositionally biased region" description="Polar residues" evidence="1">
    <location>
        <begin position="39"/>
        <end position="56"/>
    </location>
</feature>
<feature type="compositionally biased region" description="Basic and acidic residues" evidence="1">
    <location>
        <begin position="571"/>
        <end position="582"/>
    </location>
</feature>
<feature type="region of interest" description="Disordered" evidence="1">
    <location>
        <begin position="14"/>
        <end position="99"/>
    </location>
</feature>
<keyword evidence="3" id="KW-1185">Reference proteome</keyword>
<comment type="caution">
    <text evidence="2">The sequence shown here is derived from an EMBL/GenBank/DDBJ whole genome shotgun (WGS) entry which is preliminary data.</text>
</comment>
<accession>A0ABX1T9B3</accession>
<dbReference type="RefSeq" id="WP_169070824.1">
    <property type="nucleotide sequence ID" value="NZ_SPMX01000039.1"/>
</dbReference>